<dbReference type="Pfam" id="PF13432">
    <property type="entry name" value="TPR_16"/>
    <property type="match status" value="3"/>
</dbReference>
<organism evidence="4 5">
    <name type="scientific">Lysobacter korlensis</name>
    <dbReference type="NCBI Taxonomy" id="553636"/>
    <lineage>
        <taxon>Bacteria</taxon>
        <taxon>Pseudomonadati</taxon>
        <taxon>Pseudomonadota</taxon>
        <taxon>Gammaproteobacteria</taxon>
        <taxon>Lysobacterales</taxon>
        <taxon>Lysobacteraceae</taxon>
        <taxon>Lysobacter</taxon>
    </lineage>
</organism>
<dbReference type="Gene3D" id="1.25.40.10">
    <property type="entry name" value="Tetratricopeptide repeat domain"/>
    <property type="match status" value="3"/>
</dbReference>
<evidence type="ECO:0000256" key="1">
    <source>
        <dbReference type="ARBA" id="ARBA00022737"/>
    </source>
</evidence>
<name>A0ABV6RHL1_9GAMM</name>
<dbReference type="InterPro" id="IPR011990">
    <property type="entry name" value="TPR-like_helical_dom_sf"/>
</dbReference>
<evidence type="ECO:0000256" key="3">
    <source>
        <dbReference type="PROSITE-ProRule" id="PRU00339"/>
    </source>
</evidence>
<keyword evidence="1" id="KW-0677">Repeat</keyword>
<evidence type="ECO:0000313" key="5">
    <source>
        <dbReference type="Proteomes" id="UP001589896"/>
    </source>
</evidence>
<accession>A0ABV6RHL1</accession>
<dbReference type="SMART" id="SM00028">
    <property type="entry name" value="TPR"/>
    <property type="match status" value="5"/>
</dbReference>
<dbReference type="PANTHER" id="PTHR45586:SF1">
    <property type="entry name" value="LIPOPOLYSACCHARIDE ASSEMBLY PROTEIN B"/>
    <property type="match status" value="1"/>
</dbReference>
<keyword evidence="5" id="KW-1185">Reference proteome</keyword>
<evidence type="ECO:0000313" key="4">
    <source>
        <dbReference type="EMBL" id="MFC0676466.1"/>
    </source>
</evidence>
<dbReference type="SUPFAM" id="SSF48452">
    <property type="entry name" value="TPR-like"/>
    <property type="match status" value="2"/>
</dbReference>
<dbReference type="Proteomes" id="UP001589896">
    <property type="component" value="Unassembled WGS sequence"/>
</dbReference>
<sequence>MYESIIDALRRGEAATAVAAARDAVAQQPRDPVAHRVLSSALQMSGDQAGAIAAIDAALALAPEDAEAHLERASLLISTPAVDEAEAALARSVGLDPNQFPSYILQGHLALGRGDLAEVQRLARTAARIAPKHPQVAALEGTLALRRGDADRALQVLTEAARAHPLEPTLIHALGHAYLAKGQLDNAERAFHVVLQFDPDSAPLRVFIARLAAQQGRFGQAAAVLKPALAAPDAAAELHRFAGELELQANRPAAALTHLKAALASLRDSRTLNALGEAWRRLRADEDARSTLDASLAEHPQDGDLWRARLLVETADPTRARAVAERWCAAMPDSLPALEAHMVTLDSSGHRDEAEALALRITQLEPGRLQPELYVIEMLLRTDPEAAIERINRLLQRAQDDAVRYALRQLLGRAFDAAGRPETALTTWIELQGELRARRPALPQPAPPVTELPALAPLPDPTPAVLLLWGAPGSLVERVAATLNAAGAPLLTDRYGAQPPQDGFQRYDTASELASGQLDGAQFISEWRGQLRARGIADANVFDWLLWWDNALLAALRLHLPEALVLIALRDPRDMLLDWLAYGISAPFALESPLAGARWLAEVLGQVAELHEADLFPHRLVRMDTIAEDPTAVAGVLSEALGIEIRAVAARAFGPPRFAPGHWREFADALAEPFALLSPVAQRLGYPTA</sequence>
<dbReference type="InterPro" id="IPR051012">
    <property type="entry name" value="CellSynth/LPSAsmb/PSIAsmb"/>
</dbReference>
<reference evidence="4 5" key="1">
    <citation type="submission" date="2024-09" db="EMBL/GenBank/DDBJ databases">
        <authorList>
            <person name="Sun Q."/>
            <person name="Mori K."/>
        </authorList>
    </citation>
    <scope>NUCLEOTIDE SEQUENCE [LARGE SCALE GENOMIC DNA]</scope>
    <source>
        <strain evidence="4 5">KCTC 23076</strain>
    </source>
</reference>
<proteinExistence type="predicted"/>
<evidence type="ECO:0000256" key="2">
    <source>
        <dbReference type="ARBA" id="ARBA00022803"/>
    </source>
</evidence>
<feature type="repeat" description="TPR" evidence="3">
    <location>
        <begin position="168"/>
        <end position="201"/>
    </location>
</feature>
<comment type="caution">
    <text evidence="4">The sequence shown here is derived from an EMBL/GenBank/DDBJ whole genome shotgun (WGS) entry which is preliminary data.</text>
</comment>
<dbReference type="InterPro" id="IPR019734">
    <property type="entry name" value="TPR_rpt"/>
</dbReference>
<dbReference type="Pfam" id="PF14559">
    <property type="entry name" value="TPR_19"/>
    <property type="match status" value="1"/>
</dbReference>
<gene>
    <name evidence="4" type="ORF">ACFFGH_01200</name>
</gene>
<dbReference type="PROSITE" id="PS50005">
    <property type="entry name" value="TPR"/>
    <property type="match status" value="1"/>
</dbReference>
<keyword evidence="2 3" id="KW-0802">TPR repeat</keyword>
<dbReference type="RefSeq" id="WP_386664122.1">
    <property type="nucleotide sequence ID" value="NZ_JBHLTG010000001.1"/>
</dbReference>
<dbReference type="InterPro" id="IPR027417">
    <property type="entry name" value="P-loop_NTPase"/>
</dbReference>
<dbReference type="Gene3D" id="3.40.50.300">
    <property type="entry name" value="P-loop containing nucleotide triphosphate hydrolases"/>
    <property type="match status" value="1"/>
</dbReference>
<protein>
    <submittedName>
        <fullName evidence="4">Tetratricopeptide repeat protein</fullName>
    </submittedName>
</protein>
<dbReference type="EMBL" id="JBHLTG010000001">
    <property type="protein sequence ID" value="MFC0676466.1"/>
    <property type="molecule type" value="Genomic_DNA"/>
</dbReference>
<dbReference type="PANTHER" id="PTHR45586">
    <property type="entry name" value="TPR REPEAT-CONTAINING PROTEIN PA4667"/>
    <property type="match status" value="1"/>
</dbReference>